<dbReference type="Proteomes" id="UP000624325">
    <property type="component" value="Unassembled WGS sequence"/>
</dbReference>
<feature type="transmembrane region" description="Helical" evidence="5">
    <location>
        <begin position="314"/>
        <end position="333"/>
    </location>
</feature>
<feature type="transmembrane region" description="Helical" evidence="5">
    <location>
        <begin position="191"/>
        <end position="208"/>
    </location>
</feature>
<feature type="transmembrane region" description="Helical" evidence="5">
    <location>
        <begin position="369"/>
        <end position="389"/>
    </location>
</feature>
<keyword evidence="2 5" id="KW-0812">Transmembrane</keyword>
<comment type="subcellular location">
    <subcellularLocation>
        <location evidence="1">Membrane</location>
        <topology evidence="1">Multi-pass membrane protein</topology>
    </subcellularLocation>
</comment>
<evidence type="ECO:0000313" key="8">
    <source>
        <dbReference type="Proteomes" id="UP000624325"/>
    </source>
</evidence>
<keyword evidence="3 5" id="KW-1133">Transmembrane helix</keyword>
<feature type="transmembrane region" description="Helical" evidence="5">
    <location>
        <begin position="130"/>
        <end position="147"/>
    </location>
</feature>
<evidence type="ECO:0000256" key="1">
    <source>
        <dbReference type="ARBA" id="ARBA00004141"/>
    </source>
</evidence>
<keyword evidence="4 5" id="KW-0472">Membrane</keyword>
<comment type="caution">
    <text evidence="7">The sequence shown here is derived from an EMBL/GenBank/DDBJ whole genome shotgun (WGS) entry which is preliminary data.</text>
</comment>
<feature type="transmembrane region" description="Helical" evidence="5">
    <location>
        <begin position="167"/>
        <end position="185"/>
    </location>
</feature>
<evidence type="ECO:0000256" key="4">
    <source>
        <dbReference type="ARBA" id="ARBA00023136"/>
    </source>
</evidence>
<organism evidence="7 8">
    <name type="scientific">Asanoa iriomotensis</name>
    <dbReference type="NCBI Taxonomy" id="234613"/>
    <lineage>
        <taxon>Bacteria</taxon>
        <taxon>Bacillati</taxon>
        <taxon>Actinomycetota</taxon>
        <taxon>Actinomycetes</taxon>
        <taxon>Micromonosporales</taxon>
        <taxon>Micromonosporaceae</taxon>
        <taxon>Asanoa</taxon>
    </lineage>
</organism>
<feature type="transmembrane region" description="Helical" evidence="5">
    <location>
        <begin position="395"/>
        <end position="412"/>
    </location>
</feature>
<protein>
    <submittedName>
        <fullName evidence="7">Sodium/calcium exchanger family protein</fullName>
    </submittedName>
</protein>
<feature type="transmembrane region" description="Helical" evidence="5">
    <location>
        <begin position="41"/>
        <end position="61"/>
    </location>
</feature>
<feature type="domain" description="Sodium/calcium exchanger membrane region" evidence="6">
    <location>
        <begin position="238"/>
        <end position="380"/>
    </location>
</feature>
<dbReference type="InterPro" id="IPR044880">
    <property type="entry name" value="NCX_ion-bd_dom_sf"/>
</dbReference>
<dbReference type="EMBL" id="BONC01000040">
    <property type="protein sequence ID" value="GIF58991.1"/>
    <property type="molecule type" value="Genomic_DNA"/>
</dbReference>
<proteinExistence type="predicted"/>
<dbReference type="Pfam" id="PF01699">
    <property type="entry name" value="Na_Ca_ex"/>
    <property type="match status" value="2"/>
</dbReference>
<name>A0ABQ4C975_9ACTN</name>
<feature type="domain" description="Sodium/calcium exchanger membrane region" evidence="6">
    <location>
        <begin position="43"/>
        <end position="206"/>
    </location>
</feature>
<evidence type="ECO:0000256" key="3">
    <source>
        <dbReference type="ARBA" id="ARBA00022989"/>
    </source>
</evidence>
<feature type="transmembrane region" description="Helical" evidence="5">
    <location>
        <begin position="235"/>
        <end position="252"/>
    </location>
</feature>
<evidence type="ECO:0000259" key="6">
    <source>
        <dbReference type="Pfam" id="PF01699"/>
    </source>
</evidence>
<evidence type="ECO:0000256" key="2">
    <source>
        <dbReference type="ARBA" id="ARBA00022692"/>
    </source>
</evidence>
<feature type="transmembrane region" description="Helical" evidence="5">
    <location>
        <begin position="68"/>
        <end position="87"/>
    </location>
</feature>
<sequence length="457" mass="47789">MVLPMSHGAGQRPPALGLLALLVTVPGVVVSLAGLHPSPPLAAVAFGVAIVGAAFVLAWAAEAAQVDISAGLAVAVLALIAVLPEYAVDFVFTARGGEAVAAYGPSCLAPGEETSSCSLALANMTGANRILVGVGWALVVLIAWRRLRGRGEPSATATRVTLGRPDAVPLAFLALASLYCLVLPFKRTLSLADTVVLLAIFVAYSWRVSRAPAGEPDLIGPSAWVGGLPRRPRRLTVVAMFVVAAAVILLTAERFAESLVETGAQLGISEFLLVQWLAPLASEAPELLVAGLYAWRLHTSEALGALVSSKVNQWTLLVGTLPIVFAASSGGWSGLPIEAAQREELLLTAAQSLLAVALLVGRTLTVRSALLLLGLFVAQFALSAAVPSSWRGRELVVLSVVYLVLAAATLIRNRRLVVPLFRDGLVTPYRQLGADMCCTTTAGKLRLRERVTISSSR</sequence>
<evidence type="ECO:0000256" key="5">
    <source>
        <dbReference type="SAM" id="Phobius"/>
    </source>
</evidence>
<keyword evidence="8" id="KW-1185">Reference proteome</keyword>
<accession>A0ABQ4C975</accession>
<dbReference type="Gene3D" id="1.20.1420.30">
    <property type="entry name" value="NCX, central ion-binding region"/>
    <property type="match status" value="1"/>
</dbReference>
<dbReference type="InterPro" id="IPR004837">
    <property type="entry name" value="NaCa_Exmemb"/>
</dbReference>
<evidence type="ECO:0000313" key="7">
    <source>
        <dbReference type="EMBL" id="GIF58991.1"/>
    </source>
</evidence>
<gene>
    <name evidence="7" type="ORF">Air01nite_50860</name>
</gene>
<reference evidence="7 8" key="1">
    <citation type="submission" date="2021-01" db="EMBL/GenBank/DDBJ databases">
        <title>Whole genome shotgun sequence of Asanoa iriomotensis NBRC 100142.</title>
        <authorList>
            <person name="Komaki H."/>
            <person name="Tamura T."/>
        </authorList>
    </citation>
    <scope>NUCLEOTIDE SEQUENCE [LARGE SCALE GENOMIC DNA]</scope>
    <source>
        <strain evidence="7 8">NBRC 100142</strain>
    </source>
</reference>